<reference evidence="1 2" key="1">
    <citation type="submission" date="2020-07" db="EMBL/GenBank/DDBJ databases">
        <title>Organ Donor 1.</title>
        <authorList>
            <person name="Marsh A.J."/>
            <person name="Azcarate-Peril M.A."/>
        </authorList>
    </citation>
    <scope>NUCLEOTIDE SEQUENCE [LARGE SCALE GENOMIC DNA]</scope>
    <source>
        <strain evidence="1 2">AMC0717</strain>
    </source>
</reference>
<dbReference type="RefSeq" id="WP_180493497.1">
    <property type="nucleotide sequence ID" value="NZ_CAUFHM010000003.1"/>
</dbReference>
<dbReference type="NCBIfam" id="TIGR02436">
    <property type="entry name" value="four helix bundle protein"/>
    <property type="match status" value="1"/>
</dbReference>
<proteinExistence type="predicted"/>
<name>A0A853JQR4_9FIRM</name>
<evidence type="ECO:0000313" key="2">
    <source>
        <dbReference type="Proteomes" id="UP000586254"/>
    </source>
</evidence>
<dbReference type="PIRSF" id="PIRSF035652">
    <property type="entry name" value="CHP02436"/>
    <property type="match status" value="1"/>
</dbReference>
<dbReference type="Pfam" id="PF05635">
    <property type="entry name" value="23S_rRNA_IVP"/>
    <property type="match status" value="1"/>
</dbReference>
<dbReference type="InterPro" id="IPR036583">
    <property type="entry name" value="23S_rRNA_IVS_sf"/>
</dbReference>
<protein>
    <submittedName>
        <fullName evidence="1">Four helix bundle protein</fullName>
    </submittedName>
</protein>
<dbReference type="EMBL" id="JACCKS010000012">
    <property type="protein sequence ID" value="NZA38699.1"/>
    <property type="molecule type" value="Genomic_DNA"/>
</dbReference>
<comment type="caution">
    <text evidence="1">The sequence shown here is derived from an EMBL/GenBank/DDBJ whole genome shotgun (WGS) entry which is preliminary data.</text>
</comment>
<dbReference type="PANTHER" id="PTHR38471:SF2">
    <property type="entry name" value="FOUR HELIX BUNDLE PROTEIN"/>
    <property type="match status" value="1"/>
</dbReference>
<dbReference type="PANTHER" id="PTHR38471">
    <property type="entry name" value="FOUR HELIX BUNDLE PROTEIN"/>
    <property type="match status" value="1"/>
</dbReference>
<dbReference type="Proteomes" id="UP000586254">
    <property type="component" value="Unassembled WGS sequence"/>
</dbReference>
<dbReference type="SUPFAM" id="SSF158446">
    <property type="entry name" value="IVS-encoded protein-like"/>
    <property type="match status" value="1"/>
</dbReference>
<sequence length="117" mass="13358">MADEKIVDRSFEFAVRIIRCYQFLSSTHKEFVLSKQLLRSGTSIGANVTEAQQAQSKKDFLAKMSIALKEASETKYWIKLLIATGYLTEEKSEGIYRECVIIEKTLSNIVKTTKEKI</sequence>
<accession>A0A853JQR4</accession>
<evidence type="ECO:0000313" key="1">
    <source>
        <dbReference type="EMBL" id="NZA38699.1"/>
    </source>
</evidence>
<dbReference type="InterPro" id="IPR012657">
    <property type="entry name" value="23S_rRNA-intervening_sequence"/>
</dbReference>
<organism evidence="1 2">
    <name type="scientific">Eubacterium callanderi</name>
    <dbReference type="NCBI Taxonomy" id="53442"/>
    <lineage>
        <taxon>Bacteria</taxon>
        <taxon>Bacillati</taxon>
        <taxon>Bacillota</taxon>
        <taxon>Clostridia</taxon>
        <taxon>Eubacteriales</taxon>
        <taxon>Eubacteriaceae</taxon>
        <taxon>Eubacterium</taxon>
    </lineage>
</organism>
<gene>
    <name evidence="1" type="ORF">H0N91_11305</name>
</gene>
<dbReference type="AlphaFoldDB" id="A0A853JQR4"/>
<dbReference type="Gene3D" id="1.20.1440.60">
    <property type="entry name" value="23S rRNA-intervening sequence"/>
    <property type="match status" value="1"/>
</dbReference>